<dbReference type="EMBL" id="FOHK01000003">
    <property type="protein sequence ID" value="SES94044.1"/>
    <property type="molecule type" value="Genomic_DNA"/>
</dbReference>
<evidence type="ECO:0000256" key="1">
    <source>
        <dbReference type="SAM" id="SignalP"/>
    </source>
</evidence>
<sequence length="98" mass="10953">MKALLPLCFLTALCTFNVSANVEAPKKSVYQCKNESCVLEILSFNRETIVHQNLVSSVSLNYLKDELVEVMYRQNGATHYVTVSLNNASIRVSNAIKL</sequence>
<feature type="signal peptide" evidence="1">
    <location>
        <begin position="1"/>
        <end position="20"/>
    </location>
</feature>
<accession>A0A1I0AIM2</accession>
<protein>
    <submittedName>
        <fullName evidence="2">Uncharacterized protein</fullName>
    </submittedName>
</protein>
<proteinExistence type="predicted"/>
<evidence type="ECO:0000313" key="2">
    <source>
        <dbReference type="EMBL" id="SES94044.1"/>
    </source>
</evidence>
<dbReference type="Proteomes" id="UP000199308">
    <property type="component" value="Unassembled WGS sequence"/>
</dbReference>
<name>A0A1I0AIM2_THASX</name>
<feature type="chain" id="PRO_5011698112" evidence="1">
    <location>
        <begin position="21"/>
        <end position="98"/>
    </location>
</feature>
<keyword evidence="3" id="KW-1185">Reference proteome</keyword>
<dbReference type="AlphaFoldDB" id="A0A1I0AIM2"/>
<dbReference type="RefSeq" id="WP_093327751.1">
    <property type="nucleotide sequence ID" value="NZ_FOHK01000003.1"/>
</dbReference>
<organism evidence="2 3">
    <name type="scientific">Thalassotalea agarivorans</name>
    <name type="common">Thalassomonas agarivorans</name>
    <dbReference type="NCBI Taxonomy" id="349064"/>
    <lineage>
        <taxon>Bacteria</taxon>
        <taxon>Pseudomonadati</taxon>
        <taxon>Pseudomonadota</taxon>
        <taxon>Gammaproteobacteria</taxon>
        <taxon>Alteromonadales</taxon>
        <taxon>Colwelliaceae</taxon>
        <taxon>Thalassotalea</taxon>
    </lineage>
</organism>
<evidence type="ECO:0000313" key="3">
    <source>
        <dbReference type="Proteomes" id="UP000199308"/>
    </source>
</evidence>
<keyword evidence="1" id="KW-0732">Signal</keyword>
<gene>
    <name evidence="2" type="ORF">SAMN05660429_00718</name>
</gene>
<reference evidence="2 3" key="1">
    <citation type="submission" date="2016-10" db="EMBL/GenBank/DDBJ databases">
        <authorList>
            <person name="de Groot N.N."/>
        </authorList>
    </citation>
    <scope>NUCLEOTIDE SEQUENCE [LARGE SCALE GENOMIC DNA]</scope>
    <source>
        <strain evidence="2 3">DSM 19706</strain>
    </source>
</reference>